<dbReference type="Proteomes" id="UP001055453">
    <property type="component" value="Chromosome"/>
</dbReference>
<dbReference type="Gene3D" id="2.60.120.10">
    <property type="entry name" value="Jelly Rolls"/>
    <property type="match status" value="1"/>
</dbReference>
<sequence length="113" mass="12535">MSDTSVKKIDSTHSPKGKLGQKYLASGKSISMRLWEEEQPNENKEPASRDYETVGYVINGRAELHIEGQMILLEPGNSWVVPKGASHTYKILEPFTAVEATSPPAQIHGRDEN</sequence>
<name>A0ABN6Q743_NOSCO</name>
<keyword evidence="4" id="KW-1185">Reference proteome</keyword>
<organism evidence="3 4">
    <name type="scientific">Nostoc cf. commune SO-36</name>
    <dbReference type="NCBI Taxonomy" id="449208"/>
    <lineage>
        <taxon>Bacteria</taxon>
        <taxon>Bacillati</taxon>
        <taxon>Cyanobacteriota</taxon>
        <taxon>Cyanophyceae</taxon>
        <taxon>Nostocales</taxon>
        <taxon>Nostocaceae</taxon>
        <taxon>Nostoc</taxon>
    </lineage>
</organism>
<dbReference type="InterPro" id="IPR014710">
    <property type="entry name" value="RmlC-like_jellyroll"/>
</dbReference>
<dbReference type="InterPro" id="IPR011051">
    <property type="entry name" value="RmlC_Cupin_sf"/>
</dbReference>
<dbReference type="InterPro" id="IPR013096">
    <property type="entry name" value="Cupin_2"/>
</dbReference>
<dbReference type="Pfam" id="PF07883">
    <property type="entry name" value="Cupin_2"/>
    <property type="match status" value="1"/>
</dbReference>
<dbReference type="SUPFAM" id="SSF51182">
    <property type="entry name" value="RmlC-like cupins"/>
    <property type="match status" value="1"/>
</dbReference>
<evidence type="ECO:0000256" key="1">
    <source>
        <dbReference type="SAM" id="MobiDB-lite"/>
    </source>
</evidence>
<feature type="region of interest" description="Disordered" evidence="1">
    <location>
        <begin position="1"/>
        <end position="23"/>
    </location>
</feature>
<accession>A0ABN6Q743</accession>
<evidence type="ECO:0000313" key="3">
    <source>
        <dbReference type="EMBL" id="BDI18115.1"/>
    </source>
</evidence>
<feature type="domain" description="Cupin type-2" evidence="2">
    <location>
        <begin position="37"/>
        <end position="91"/>
    </location>
</feature>
<dbReference type="EMBL" id="AP025732">
    <property type="protein sequence ID" value="BDI18115.1"/>
    <property type="molecule type" value="Genomic_DNA"/>
</dbReference>
<protein>
    <submittedName>
        <fullName evidence="3">Cupin</fullName>
    </submittedName>
</protein>
<dbReference type="RefSeq" id="WP_251955833.1">
    <property type="nucleotide sequence ID" value="NZ_AP025732.1"/>
</dbReference>
<evidence type="ECO:0000259" key="2">
    <source>
        <dbReference type="Pfam" id="PF07883"/>
    </source>
</evidence>
<feature type="compositionally biased region" description="Basic and acidic residues" evidence="1">
    <location>
        <begin position="1"/>
        <end position="13"/>
    </location>
</feature>
<proteinExistence type="predicted"/>
<reference evidence="3" key="1">
    <citation type="submission" date="2022-04" db="EMBL/GenBank/DDBJ databases">
        <title>Complete genome sequence of a cyanobacterium, Nostoc sp. SO-36, isolated in Antarctica.</title>
        <authorList>
            <person name="Kanesaki Y."/>
            <person name="Effendi D."/>
            <person name="Sakamoto T."/>
            <person name="Ohtani S."/>
            <person name="Awai K."/>
        </authorList>
    </citation>
    <scope>NUCLEOTIDE SEQUENCE</scope>
    <source>
        <strain evidence="3">SO-36</strain>
    </source>
</reference>
<evidence type="ECO:0000313" key="4">
    <source>
        <dbReference type="Proteomes" id="UP001055453"/>
    </source>
</evidence>
<gene>
    <name evidence="3" type="ORF">ANSO36C_39170</name>
</gene>